<dbReference type="Proteomes" id="UP001056120">
    <property type="component" value="Linkage Group LG05"/>
</dbReference>
<proteinExistence type="predicted"/>
<dbReference type="EMBL" id="CM042022">
    <property type="protein sequence ID" value="KAI3816341.1"/>
    <property type="molecule type" value="Genomic_DNA"/>
</dbReference>
<name>A0ACB9J9C2_9ASTR</name>
<protein>
    <submittedName>
        <fullName evidence="1">Uncharacterized protein</fullName>
    </submittedName>
</protein>
<accession>A0ACB9J9C2</accession>
<gene>
    <name evidence="1" type="ORF">L1987_16034</name>
</gene>
<organism evidence="1 2">
    <name type="scientific">Smallanthus sonchifolius</name>
    <dbReference type="NCBI Taxonomy" id="185202"/>
    <lineage>
        <taxon>Eukaryota</taxon>
        <taxon>Viridiplantae</taxon>
        <taxon>Streptophyta</taxon>
        <taxon>Embryophyta</taxon>
        <taxon>Tracheophyta</taxon>
        <taxon>Spermatophyta</taxon>
        <taxon>Magnoliopsida</taxon>
        <taxon>eudicotyledons</taxon>
        <taxon>Gunneridae</taxon>
        <taxon>Pentapetalae</taxon>
        <taxon>asterids</taxon>
        <taxon>campanulids</taxon>
        <taxon>Asterales</taxon>
        <taxon>Asteraceae</taxon>
        <taxon>Asteroideae</taxon>
        <taxon>Heliantheae alliance</taxon>
        <taxon>Millerieae</taxon>
        <taxon>Smallanthus</taxon>
    </lineage>
</organism>
<evidence type="ECO:0000313" key="2">
    <source>
        <dbReference type="Proteomes" id="UP001056120"/>
    </source>
</evidence>
<reference evidence="2" key="1">
    <citation type="journal article" date="2022" name="Mol. Ecol. Resour.">
        <title>The genomes of chicory, endive, great burdock and yacon provide insights into Asteraceae palaeo-polyploidization history and plant inulin production.</title>
        <authorList>
            <person name="Fan W."/>
            <person name="Wang S."/>
            <person name="Wang H."/>
            <person name="Wang A."/>
            <person name="Jiang F."/>
            <person name="Liu H."/>
            <person name="Zhao H."/>
            <person name="Xu D."/>
            <person name="Zhang Y."/>
        </authorList>
    </citation>
    <scope>NUCLEOTIDE SEQUENCE [LARGE SCALE GENOMIC DNA]</scope>
    <source>
        <strain evidence="2">cv. Yunnan</strain>
    </source>
</reference>
<sequence length="196" mass="21063">MQGLEPEGFGSSLGLADAIAEKEGSGQTTESHAIHGPPVSDARIISKKGEVGASSTRPCLMLPPSGKDDVVDASKPAPEDESLDLDGGIVKVLLLNLSKCLQGLCLGFIQAFVRILPYVYPNVCEDSALGLSGRLLGFKMVKLSVGDQKTHSITYGLKSNIWSSLAERNEEKELRHMERGKHCTYEGEDMGNKQGY</sequence>
<evidence type="ECO:0000313" key="1">
    <source>
        <dbReference type="EMBL" id="KAI3816341.1"/>
    </source>
</evidence>
<comment type="caution">
    <text evidence="1">The sequence shown here is derived from an EMBL/GenBank/DDBJ whole genome shotgun (WGS) entry which is preliminary data.</text>
</comment>
<reference evidence="1 2" key="2">
    <citation type="journal article" date="2022" name="Mol. Ecol. Resour.">
        <title>The genomes of chicory, endive, great burdock and yacon provide insights into Asteraceae paleo-polyploidization history and plant inulin production.</title>
        <authorList>
            <person name="Fan W."/>
            <person name="Wang S."/>
            <person name="Wang H."/>
            <person name="Wang A."/>
            <person name="Jiang F."/>
            <person name="Liu H."/>
            <person name="Zhao H."/>
            <person name="Xu D."/>
            <person name="Zhang Y."/>
        </authorList>
    </citation>
    <scope>NUCLEOTIDE SEQUENCE [LARGE SCALE GENOMIC DNA]</scope>
    <source>
        <strain evidence="2">cv. Yunnan</strain>
        <tissue evidence="1">Leaves</tissue>
    </source>
</reference>
<keyword evidence="2" id="KW-1185">Reference proteome</keyword>